<reference evidence="1 2" key="1">
    <citation type="submission" date="2016-03" db="EMBL/GenBank/DDBJ databases">
        <title>Comparative genomics of the ectomycorrhizal sister species Rhizopogon vinicolor and Rhizopogon vesiculosus (Basidiomycota: Boletales) reveals a divergence of the mating type B locus.</title>
        <authorList>
            <person name="Mujic A.B."/>
            <person name="Kuo A."/>
            <person name="Tritt A."/>
            <person name="Lipzen A."/>
            <person name="Chen C."/>
            <person name="Johnson J."/>
            <person name="Sharma A."/>
            <person name="Barry K."/>
            <person name="Grigoriev I.V."/>
            <person name="Spatafora J.W."/>
        </authorList>
    </citation>
    <scope>NUCLEOTIDE SEQUENCE [LARGE SCALE GENOMIC DNA]</scope>
    <source>
        <strain evidence="1 2">AM-OR11-056</strain>
    </source>
</reference>
<dbReference type="Proteomes" id="UP000183567">
    <property type="component" value="Unassembled WGS sequence"/>
</dbReference>
<dbReference type="AlphaFoldDB" id="A0A1J8R0J1"/>
<comment type="caution">
    <text evidence="1">The sequence shown here is derived from an EMBL/GenBank/DDBJ whole genome shotgun (WGS) entry which is preliminary data.</text>
</comment>
<dbReference type="EMBL" id="LVVM01001102">
    <property type="protein sequence ID" value="OJA19288.1"/>
    <property type="molecule type" value="Genomic_DNA"/>
</dbReference>
<organism evidence="1 2">
    <name type="scientific">Rhizopogon vesiculosus</name>
    <dbReference type="NCBI Taxonomy" id="180088"/>
    <lineage>
        <taxon>Eukaryota</taxon>
        <taxon>Fungi</taxon>
        <taxon>Dikarya</taxon>
        <taxon>Basidiomycota</taxon>
        <taxon>Agaricomycotina</taxon>
        <taxon>Agaricomycetes</taxon>
        <taxon>Agaricomycetidae</taxon>
        <taxon>Boletales</taxon>
        <taxon>Suillineae</taxon>
        <taxon>Rhizopogonaceae</taxon>
        <taxon>Rhizopogon</taxon>
    </lineage>
</organism>
<evidence type="ECO:0008006" key="3">
    <source>
        <dbReference type="Google" id="ProtNLM"/>
    </source>
</evidence>
<protein>
    <recommendedName>
        <fullName evidence="3">C2H2-type domain-containing protein</fullName>
    </recommendedName>
</protein>
<name>A0A1J8R0J1_9AGAM</name>
<accession>A0A1J8R0J1</accession>
<evidence type="ECO:0000313" key="2">
    <source>
        <dbReference type="Proteomes" id="UP000183567"/>
    </source>
</evidence>
<gene>
    <name evidence="1" type="ORF">AZE42_08729</name>
</gene>
<evidence type="ECO:0000313" key="1">
    <source>
        <dbReference type="EMBL" id="OJA19288.1"/>
    </source>
</evidence>
<keyword evidence="2" id="KW-1185">Reference proteome</keyword>
<dbReference type="OrthoDB" id="2612212at2759"/>
<sequence length="248" mass="28032">MIPTIINTDGFAYGDSDIIRYPGQDVNMQTRLSHEAGPQLQPAWSQYYPTPMNILPIINNAYVSDVYDTHNIVQYSQESAQAGLAHQAGLEAWDSILGHPLHVPHIGHVDDYNTFNPHPIQSNRSGPLTILDRYIYIYPCQWLDSNGLCNQMIQDDTRQMRSHLKHHHSVQGDPKDVCCCLWQGCLKHVQRNSLARHLTTHLGTKIRCLTCSTEMARPDCAHTHQKKKRVCSEAIFQVIPGPSARMSA</sequence>
<proteinExistence type="predicted"/>